<protein>
    <submittedName>
        <fullName evidence="1">Uncharacterized protein</fullName>
    </submittedName>
</protein>
<dbReference type="GeneID" id="17526566"/>
<dbReference type="RefSeq" id="YP_008770154.1">
    <property type="nucleotide sequence ID" value="NC_022761.1"/>
</dbReference>
<name>U5PWC2_9CAUD</name>
<dbReference type="KEGG" id="vg:17526566"/>
<gene>
    <name evidence="1" type="ORF">CampHawk_19</name>
    <name evidence="2" type="ORF">CampHawk_220</name>
</gene>
<evidence type="ECO:0000313" key="2">
    <source>
        <dbReference type="EMBL" id="AGY47098.1"/>
    </source>
</evidence>
<evidence type="ECO:0000313" key="3">
    <source>
        <dbReference type="Proteomes" id="UP000017646"/>
    </source>
</evidence>
<dbReference type="GeneID" id="17526767"/>
<dbReference type="EMBL" id="KF669649">
    <property type="protein sequence ID" value="AGY46897.1"/>
    <property type="molecule type" value="Genomic_DNA"/>
</dbReference>
<organism evidence="1 3">
    <name type="scientific">Bacillus phage CampHawk</name>
    <dbReference type="NCBI Taxonomy" id="1406783"/>
    <lineage>
        <taxon>Viruses</taxon>
        <taxon>Duplodnaviria</taxon>
        <taxon>Heunggongvirae</taxon>
        <taxon>Uroviricota</taxon>
        <taxon>Caudoviricetes</taxon>
        <taxon>Herelleviridae</taxon>
        <taxon>Spounavirinae</taxon>
        <taxon>Okubovirus</taxon>
        <taxon>Okubovirus camphawk</taxon>
    </lineage>
</organism>
<dbReference type="EMBL" id="KF669649">
    <property type="protein sequence ID" value="AGY47098.1"/>
    <property type="molecule type" value="Genomic_DNA"/>
</dbReference>
<proteinExistence type="predicted"/>
<dbReference type="Proteomes" id="UP000017646">
    <property type="component" value="Segment"/>
</dbReference>
<sequence length="23" mass="2471">MDKLVAGGLYLLFLLLAGIIVTH</sequence>
<dbReference type="KEGG" id="vg:17526767"/>
<keyword evidence="3" id="KW-1185">Reference proteome</keyword>
<evidence type="ECO:0000313" key="1">
    <source>
        <dbReference type="EMBL" id="AGY46897.1"/>
    </source>
</evidence>
<dbReference type="RefSeq" id="YP_008769953.1">
    <property type="nucleotide sequence ID" value="NC_022761.1"/>
</dbReference>
<accession>U5PWC2</accession>
<reference evidence="1 3" key="1">
    <citation type="journal article" date="2013" name="Genome Announc.">
        <title>Complete Genome of Bacillus subtilis Myophage CampHawk.</title>
        <authorList>
            <person name="Ritz M.P."/>
            <person name="Perl A.L."/>
            <person name="Colquhoun J.M."/>
            <person name="Chamakura K.R."/>
            <person name="Kuty Everett G.F."/>
        </authorList>
    </citation>
    <scope>NUCLEOTIDE SEQUENCE [LARGE SCALE GENOMIC DNA]</scope>
</reference>